<keyword evidence="4" id="KW-1185">Reference proteome</keyword>
<sequence>MKTHVHHDPADRASDAPTRIQIETPEDYALALDRIKALNRSQRSQSQEAELEALSQAVRRWDRRHIAG</sequence>
<evidence type="ECO:0000256" key="1">
    <source>
        <dbReference type="SAM" id="Coils"/>
    </source>
</evidence>
<dbReference type="AlphaFoldDB" id="A0A2S4MD10"/>
<protein>
    <submittedName>
        <fullName evidence="3">Uncharacterized protein</fullName>
    </submittedName>
</protein>
<reference evidence="3 4" key="1">
    <citation type="submission" date="2018-01" db="EMBL/GenBank/DDBJ databases">
        <title>Genomic Encyclopedia of Type Strains, Phase III (KMG-III): the genomes of soil and plant-associated and newly described type strains.</title>
        <authorList>
            <person name="Whitman W."/>
        </authorList>
    </citation>
    <scope>NUCLEOTIDE SEQUENCE [LARGE SCALE GENOMIC DNA]</scope>
    <source>
        <strain evidence="3 4">1131</strain>
    </source>
</reference>
<gene>
    <name evidence="3" type="ORF">CYD53_105174</name>
</gene>
<keyword evidence="1" id="KW-0175">Coiled coil</keyword>
<name>A0A2S4MD10_9HYPH</name>
<organism evidence="3 4">
    <name type="scientific">Bosea psychrotolerans</name>
    <dbReference type="NCBI Taxonomy" id="1871628"/>
    <lineage>
        <taxon>Bacteria</taxon>
        <taxon>Pseudomonadati</taxon>
        <taxon>Pseudomonadota</taxon>
        <taxon>Alphaproteobacteria</taxon>
        <taxon>Hyphomicrobiales</taxon>
        <taxon>Boseaceae</taxon>
        <taxon>Bosea</taxon>
    </lineage>
</organism>
<comment type="caution">
    <text evidence="3">The sequence shown here is derived from an EMBL/GenBank/DDBJ whole genome shotgun (WGS) entry which is preliminary data.</text>
</comment>
<accession>A0A2S4MD10</accession>
<evidence type="ECO:0000313" key="3">
    <source>
        <dbReference type="EMBL" id="POR52509.1"/>
    </source>
</evidence>
<dbReference type="OrthoDB" id="8162636at2"/>
<dbReference type="Proteomes" id="UP000236919">
    <property type="component" value="Unassembled WGS sequence"/>
</dbReference>
<proteinExistence type="predicted"/>
<feature type="coiled-coil region" evidence="1">
    <location>
        <begin position="32"/>
        <end position="64"/>
    </location>
</feature>
<feature type="compositionally biased region" description="Basic and acidic residues" evidence="2">
    <location>
        <begin position="1"/>
        <end position="14"/>
    </location>
</feature>
<evidence type="ECO:0000256" key="2">
    <source>
        <dbReference type="SAM" id="MobiDB-lite"/>
    </source>
</evidence>
<evidence type="ECO:0000313" key="4">
    <source>
        <dbReference type="Proteomes" id="UP000236919"/>
    </source>
</evidence>
<dbReference type="EMBL" id="PQFZ01000005">
    <property type="protein sequence ID" value="POR52509.1"/>
    <property type="molecule type" value="Genomic_DNA"/>
</dbReference>
<dbReference type="RefSeq" id="WP_146055890.1">
    <property type="nucleotide sequence ID" value="NZ_PQFZ01000005.1"/>
</dbReference>
<feature type="region of interest" description="Disordered" evidence="2">
    <location>
        <begin position="1"/>
        <end position="20"/>
    </location>
</feature>